<accession>A0A0A8YBD7</accession>
<sequence>MVRTQNATNSVFSFINGAKFTSSLNILCLVQWYSKENFHQKN</sequence>
<reference evidence="1" key="2">
    <citation type="journal article" date="2015" name="Data Brief">
        <title>Shoot transcriptome of the giant reed, Arundo donax.</title>
        <authorList>
            <person name="Barrero R.A."/>
            <person name="Guerrero F.D."/>
            <person name="Moolhuijzen P."/>
            <person name="Goolsby J.A."/>
            <person name="Tidwell J."/>
            <person name="Bellgard S.E."/>
            <person name="Bellgard M.I."/>
        </authorList>
    </citation>
    <scope>NUCLEOTIDE SEQUENCE</scope>
    <source>
        <tissue evidence="1">Shoot tissue taken approximately 20 cm above the soil surface</tissue>
    </source>
</reference>
<name>A0A0A8YBD7_ARUDO</name>
<dbReference type="EMBL" id="GBRH01274599">
    <property type="protein sequence ID" value="JAD23296.1"/>
    <property type="molecule type" value="Transcribed_RNA"/>
</dbReference>
<proteinExistence type="predicted"/>
<reference evidence="1" key="1">
    <citation type="submission" date="2014-09" db="EMBL/GenBank/DDBJ databases">
        <authorList>
            <person name="Magalhaes I.L.F."/>
            <person name="Oliveira U."/>
            <person name="Santos F.R."/>
            <person name="Vidigal T.H.D.A."/>
            <person name="Brescovit A.D."/>
            <person name="Santos A.J."/>
        </authorList>
    </citation>
    <scope>NUCLEOTIDE SEQUENCE</scope>
    <source>
        <tissue evidence="1">Shoot tissue taken approximately 20 cm above the soil surface</tissue>
    </source>
</reference>
<organism evidence="1">
    <name type="scientific">Arundo donax</name>
    <name type="common">Giant reed</name>
    <name type="synonym">Donax arundinaceus</name>
    <dbReference type="NCBI Taxonomy" id="35708"/>
    <lineage>
        <taxon>Eukaryota</taxon>
        <taxon>Viridiplantae</taxon>
        <taxon>Streptophyta</taxon>
        <taxon>Embryophyta</taxon>
        <taxon>Tracheophyta</taxon>
        <taxon>Spermatophyta</taxon>
        <taxon>Magnoliopsida</taxon>
        <taxon>Liliopsida</taxon>
        <taxon>Poales</taxon>
        <taxon>Poaceae</taxon>
        <taxon>PACMAD clade</taxon>
        <taxon>Arundinoideae</taxon>
        <taxon>Arundineae</taxon>
        <taxon>Arundo</taxon>
    </lineage>
</organism>
<dbReference type="AlphaFoldDB" id="A0A0A8YBD7"/>
<evidence type="ECO:0000313" key="1">
    <source>
        <dbReference type="EMBL" id="JAD23296.1"/>
    </source>
</evidence>
<protein>
    <submittedName>
        <fullName evidence="1">Uncharacterized protein</fullName>
    </submittedName>
</protein>